<protein>
    <submittedName>
        <fullName evidence="3">Uncharacterized protein</fullName>
    </submittedName>
</protein>
<name>A0A914X453_9BILA</name>
<evidence type="ECO:0000313" key="3">
    <source>
        <dbReference type="WBParaSite" id="PSAMB.scaffold6344size9690.g28355.t1"/>
    </source>
</evidence>
<reference evidence="3" key="1">
    <citation type="submission" date="2022-11" db="UniProtKB">
        <authorList>
            <consortium name="WormBaseParasite"/>
        </authorList>
    </citation>
    <scope>IDENTIFICATION</scope>
</reference>
<accession>A0A914X453</accession>
<sequence>DCLKALLDHLKKRSQKNASSAVLKMMNEAGVFESVDGKRVGLIVNERMLNLPHQIAAPAFQALRQDMTEAGSAFDFSHLLAIIKIHVGDAVKGGQSASKAKKNKGSVADGDGASAGSTNDVIYANKEEEALFAASSTHFDYAVQSETEQNSLLGVFTSDDDRTYRPFRRVCLIERAAFNAFVDDLAAGQGV</sequence>
<dbReference type="PANTHER" id="PTHR13261">
    <property type="entry name" value="BRCA2 AND CDKN1A INTERACTING PROTEIN"/>
    <property type="match status" value="1"/>
</dbReference>
<dbReference type="Proteomes" id="UP000887566">
    <property type="component" value="Unplaced"/>
</dbReference>
<dbReference type="Pfam" id="PF13862">
    <property type="entry name" value="BCCIP"/>
    <property type="match status" value="1"/>
</dbReference>
<organism evidence="2 3">
    <name type="scientific">Plectus sambesii</name>
    <dbReference type="NCBI Taxonomy" id="2011161"/>
    <lineage>
        <taxon>Eukaryota</taxon>
        <taxon>Metazoa</taxon>
        <taxon>Ecdysozoa</taxon>
        <taxon>Nematoda</taxon>
        <taxon>Chromadorea</taxon>
        <taxon>Plectida</taxon>
        <taxon>Plectina</taxon>
        <taxon>Plectoidea</taxon>
        <taxon>Plectidae</taxon>
        <taxon>Plectus</taxon>
    </lineage>
</organism>
<dbReference type="WBParaSite" id="PSAMB.scaffold6344size9690.g28355.t1">
    <property type="protein sequence ID" value="PSAMB.scaffold6344size9690.g28355.t1"/>
    <property type="gene ID" value="PSAMB.scaffold6344size9690.g28355"/>
</dbReference>
<proteinExistence type="inferred from homology"/>
<dbReference type="PANTHER" id="PTHR13261:SF0">
    <property type="entry name" value="BRCA2 AND CDKN1A-INTERACTING PROTEIN"/>
    <property type="match status" value="1"/>
</dbReference>
<evidence type="ECO:0000256" key="1">
    <source>
        <dbReference type="ARBA" id="ARBA00006781"/>
    </source>
</evidence>
<dbReference type="GO" id="GO:0005634">
    <property type="term" value="C:nucleus"/>
    <property type="evidence" value="ECO:0007669"/>
    <property type="project" value="TreeGrafter"/>
</dbReference>
<dbReference type="AlphaFoldDB" id="A0A914X453"/>
<dbReference type="InterPro" id="IPR025602">
    <property type="entry name" value="BCP1_family"/>
</dbReference>
<keyword evidence="2" id="KW-1185">Reference proteome</keyword>
<evidence type="ECO:0000313" key="2">
    <source>
        <dbReference type="Proteomes" id="UP000887566"/>
    </source>
</evidence>
<comment type="similarity">
    <text evidence="1">Belongs to the BCP1 family.</text>
</comment>